<accession>A0A372DNG5</accession>
<name>A0A372DNG5_9GAMM</name>
<dbReference type="SUPFAM" id="SSF55008">
    <property type="entry name" value="HMA, heavy metal-associated domain"/>
    <property type="match status" value="1"/>
</dbReference>
<dbReference type="OrthoDB" id="6058916at2"/>
<dbReference type="Gene3D" id="3.30.70.100">
    <property type="match status" value="1"/>
</dbReference>
<evidence type="ECO:0000313" key="2">
    <source>
        <dbReference type="Proteomes" id="UP000262917"/>
    </source>
</evidence>
<comment type="caution">
    <text evidence="1">The sequence shown here is derived from an EMBL/GenBank/DDBJ whole genome shotgun (WGS) entry which is preliminary data.</text>
</comment>
<evidence type="ECO:0000313" key="1">
    <source>
        <dbReference type="EMBL" id="RFP61066.1"/>
    </source>
</evidence>
<proteinExistence type="predicted"/>
<dbReference type="RefSeq" id="WP_117202092.1">
    <property type="nucleotide sequence ID" value="NZ_JBHTBK010000009.1"/>
</dbReference>
<dbReference type="InterPro" id="IPR036163">
    <property type="entry name" value="HMA_dom_sf"/>
</dbReference>
<sequence length="78" mass="7951">MLFDVIGLADHAAANAVAHAVEALDPQARITVDLDRGRLLTEGLFGEAQVIQALRSAGYACSVAPEHPAGSTCCGSCG</sequence>
<dbReference type="Proteomes" id="UP000262917">
    <property type="component" value="Unassembled WGS sequence"/>
</dbReference>
<evidence type="ECO:0008006" key="3">
    <source>
        <dbReference type="Google" id="ProtNLM"/>
    </source>
</evidence>
<reference evidence="1 2" key="1">
    <citation type="submission" date="2018-08" db="EMBL/GenBank/DDBJ databases">
        <title>Lysobacter weifangensis sp. nov., a new member of the family 'Xanthomonadaceae', isolated from soil in a farmland.</title>
        <authorList>
            <person name="Zhao H."/>
        </authorList>
    </citation>
    <scope>NUCLEOTIDE SEQUENCE [LARGE SCALE GENOMIC DNA]</scope>
    <source>
        <strain evidence="1 2">WF-2</strain>
    </source>
</reference>
<dbReference type="GO" id="GO:0046872">
    <property type="term" value="F:metal ion binding"/>
    <property type="evidence" value="ECO:0007669"/>
    <property type="project" value="InterPro"/>
</dbReference>
<dbReference type="AlphaFoldDB" id="A0A372DNG5"/>
<dbReference type="EMBL" id="QVPD01000004">
    <property type="protein sequence ID" value="RFP61066.1"/>
    <property type="molecule type" value="Genomic_DNA"/>
</dbReference>
<keyword evidence="2" id="KW-1185">Reference proteome</keyword>
<organism evidence="1 2">
    <name type="scientific">Cognatiluteimonas weifangensis</name>
    <dbReference type="NCBI Taxonomy" id="2303539"/>
    <lineage>
        <taxon>Bacteria</taxon>
        <taxon>Pseudomonadati</taxon>
        <taxon>Pseudomonadota</taxon>
        <taxon>Gammaproteobacteria</taxon>
        <taxon>Lysobacterales</taxon>
        <taxon>Lysobacteraceae</taxon>
        <taxon>Cognatiluteimonas</taxon>
    </lineage>
</organism>
<gene>
    <name evidence="1" type="ORF">D0Y53_04820</name>
</gene>
<protein>
    <recommendedName>
        <fullName evidence="3">Heavy-metal-associated domain-containing protein</fullName>
    </recommendedName>
</protein>